<evidence type="ECO:0000256" key="3">
    <source>
        <dbReference type="ARBA" id="ARBA00022729"/>
    </source>
</evidence>
<keyword evidence="5 7" id="KW-0472">Membrane</keyword>
<dbReference type="InterPro" id="IPR002000">
    <property type="entry name" value="Lysosome-assoc_membr_glycop"/>
</dbReference>
<keyword evidence="3" id="KW-0732">Signal</keyword>
<comment type="caution">
    <text evidence="7">Lacks conserved residue(s) required for the propagation of feature annotation.</text>
</comment>
<evidence type="ECO:0000256" key="2">
    <source>
        <dbReference type="ARBA" id="ARBA00022692"/>
    </source>
</evidence>
<dbReference type="WBParaSite" id="Hba_21579">
    <property type="protein sequence ID" value="Hba_21579"/>
    <property type="gene ID" value="Hba_21579"/>
</dbReference>
<evidence type="ECO:0000313" key="8">
    <source>
        <dbReference type="Proteomes" id="UP000095283"/>
    </source>
</evidence>
<evidence type="ECO:0000256" key="1">
    <source>
        <dbReference type="ARBA" id="ARBA00004251"/>
    </source>
</evidence>
<dbReference type="PANTHER" id="PTHR11506">
    <property type="entry name" value="LYSOSOME-ASSOCIATED MEMBRANE GLYCOPROTEIN"/>
    <property type="match status" value="1"/>
</dbReference>
<dbReference type="Gene3D" id="2.40.160.110">
    <property type="match status" value="1"/>
</dbReference>
<evidence type="ECO:0000256" key="6">
    <source>
        <dbReference type="ARBA" id="ARBA00023180"/>
    </source>
</evidence>
<dbReference type="GO" id="GO:0005886">
    <property type="term" value="C:plasma membrane"/>
    <property type="evidence" value="ECO:0007669"/>
    <property type="project" value="TreeGrafter"/>
</dbReference>
<dbReference type="Proteomes" id="UP000095283">
    <property type="component" value="Unplaced"/>
</dbReference>
<comment type="similarity">
    <text evidence="7">Belongs to the LAMP family.</text>
</comment>
<keyword evidence="4" id="KW-1133">Transmembrane helix</keyword>
<dbReference type="GO" id="GO:0005765">
    <property type="term" value="C:lysosomal membrane"/>
    <property type="evidence" value="ECO:0007669"/>
    <property type="project" value="TreeGrafter"/>
</dbReference>
<keyword evidence="2 7" id="KW-0812">Transmembrane</keyword>
<sequence length="213" mass="23129">MMAVVSGEKWSLYNEDTNITCIIVEADVTATVKFTVDNITETYTVTINKTNTVDGSCGDVSKGVAVQKLEVHFFPNGMDVPATSAQDWTLELIFTSDESKAAFQLTDYSLITSPIQGTNFTQKKFVKLPSSSVDFQAHGINAFKCSTTSLPLTDDSVVELRNLQAIAFANLETPDFSPNQVFEQCFLDARTSDIVPIVVGACLAGLRQGYASV</sequence>
<proteinExistence type="inferred from homology"/>
<dbReference type="GO" id="GO:0031902">
    <property type="term" value="C:late endosome membrane"/>
    <property type="evidence" value="ECO:0007669"/>
    <property type="project" value="TreeGrafter"/>
</dbReference>
<dbReference type="GO" id="GO:0072594">
    <property type="term" value="P:establishment of protein localization to organelle"/>
    <property type="evidence" value="ECO:0007669"/>
    <property type="project" value="TreeGrafter"/>
</dbReference>
<evidence type="ECO:0000313" key="9">
    <source>
        <dbReference type="WBParaSite" id="Hba_21579"/>
    </source>
</evidence>
<dbReference type="AlphaFoldDB" id="A0A1I7XUZ6"/>
<evidence type="ECO:0000256" key="4">
    <source>
        <dbReference type="ARBA" id="ARBA00022989"/>
    </source>
</evidence>
<keyword evidence="6" id="KW-0325">Glycoprotein</keyword>
<evidence type="ECO:0000256" key="5">
    <source>
        <dbReference type="ARBA" id="ARBA00023136"/>
    </source>
</evidence>
<comment type="subcellular location">
    <subcellularLocation>
        <location evidence="1">Cell membrane</location>
        <topology evidence="1">Single-pass type I membrane protein</topology>
    </subcellularLocation>
    <subcellularLocation>
        <location evidence="7">Membrane</location>
        <topology evidence="7">Single-pass type I membrane protein</topology>
    </subcellularLocation>
</comment>
<accession>A0A1I7XUZ6</accession>
<reference evidence="9" key="1">
    <citation type="submission" date="2016-11" db="UniProtKB">
        <authorList>
            <consortium name="WormBaseParasite"/>
        </authorList>
    </citation>
    <scope>IDENTIFICATION</scope>
</reference>
<name>A0A1I7XUZ6_HETBA</name>
<protein>
    <submittedName>
        <fullName evidence="9">CUB domain-containing protein</fullName>
    </submittedName>
</protein>
<keyword evidence="8" id="KW-1185">Reference proteome</keyword>
<organism evidence="8 9">
    <name type="scientific">Heterorhabditis bacteriophora</name>
    <name type="common">Entomopathogenic nematode worm</name>
    <dbReference type="NCBI Taxonomy" id="37862"/>
    <lineage>
        <taxon>Eukaryota</taxon>
        <taxon>Metazoa</taxon>
        <taxon>Ecdysozoa</taxon>
        <taxon>Nematoda</taxon>
        <taxon>Chromadorea</taxon>
        <taxon>Rhabditida</taxon>
        <taxon>Rhabditina</taxon>
        <taxon>Rhabditomorpha</taxon>
        <taxon>Strongyloidea</taxon>
        <taxon>Heterorhabditidae</taxon>
        <taxon>Heterorhabditis</taxon>
    </lineage>
</organism>
<dbReference type="PANTHER" id="PTHR11506:SF35">
    <property type="entry name" value="LYSOSOME-ASSOCIATED MEMBRANE GLYCOPROTEIN 5"/>
    <property type="match status" value="1"/>
</dbReference>
<dbReference type="PROSITE" id="PS51407">
    <property type="entry name" value="LAMP_3"/>
    <property type="match status" value="1"/>
</dbReference>
<evidence type="ECO:0000256" key="7">
    <source>
        <dbReference type="PROSITE-ProRule" id="PRU00740"/>
    </source>
</evidence>